<proteinExistence type="predicted"/>
<evidence type="ECO:0000313" key="2">
    <source>
        <dbReference type="Proteomes" id="UP000663852"/>
    </source>
</evidence>
<reference evidence="1" key="1">
    <citation type="submission" date="2021-02" db="EMBL/GenBank/DDBJ databases">
        <authorList>
            <person name="Nowell W R."/>
        </authorList>
    </citation>
    <scope>NUCLEOTIDE SEQUENCE</scope>
</reference>
<gene>
    <name evidence="1" type="ORF">EDS130_LOCUS41318</name>
</gene>
<comment type="caution">
    <text evidence="1">The sequence shown here is derived from an EMBL/GenBank/DDBJ whole genome shotgun (WGS) entry which is preliminary data.</text>
</comment>
<sequence length="171" mass="19476">MSPTQDQICLAKIIWQATREKLKAEENVAILKQRIYTKRLPASFALLDHSIDNMEQILKQPIFNEDKRAELSYLRSKTIAQFKSDMILLEITTAEEAVRSHTNIIAEQKKKFIDTANGQVPLPKSLIQLNNNITARQTNLTQRQQIILKQKLSVFDRAPMVMNVAGTIGAM</sequence>
<evidence type="ECO:0000313" key="1">
    <source>
        <dbReference type="EMBL" id="CAF1479107.1"/>
    </source>
</evidence>
<name>A0A815RSZ7_ADIRI</name>
<accession>A0A815RSZ7</accession>
<dbReference type="OrthoDB" id="10059034at2759"/>
<organism evidence="1 2">
    <name type="scientific">Adineta ricciae</name>
    <name type="common">Rotifer</name>
    <dbReference type="NCBI Taxonomy" id="249248"/>
    <lineage>
        <taxon>Eukaryota</taxon>
        <taxon>Metazoa</taxon>
        <taxon>Spiralia</taxon>
        <taxon>Gnathifera</taxon>
        <taxon>Rotifera</taxon>
        <taxon>Eurotatoria</taxon>
        <taxon>Bdelloidea</taxon>
        <taxon>Adinetida</taxon>
        <taxon>Adinetidae</taxon>
        <taxon>Adineta</taxon>
    </lineage>
</organism>
<dbReference type="EMBL" id="CAJNOJ010000538">
    <property type="protein sequence ID" value="CAF1479107.1"/>
    <property type="molecule type" value="Genomic_DNA"/>
</dbReference>
<protein>
    <submittedName>
        <fullName evidence="1">Uncharacterized protein</fullName>
    </submittedName>
</protein>
<dbReference type="Proteomes" id="UP000663852">
    <property type="component" value="Unassembled WGS sequence"/>
</dbReference>
<dbReference type="AlphaFoldDB" id="A0A815RSZ7"/>